<dbReference type="AlphaFoldDB" id="A0A3E2VAP5"/>
<sequence length="72" mass="8746">MNCQFCEDYEWSKKHRPKTGRELYTKYYVCLYERTLRKGCGLASTYTHKRRPLNFCPECGRQLKKTKKEDET</sequence>
<dbReference type="EMBL" id="QVEZ01000001">
    <property type="protein sequence ID" value="RGC07443.1"/>
    <property type="molecule type" value="Genomic_DNA"/>
</dbReference>
<name>A0A3E2VAP5_9FIRM</name>
<reference evidence="1 2" key="1">
    <citation type="submission" date="2018-08" db="EMBL/GenBank/DDBJ databases">
        <title>A genome reference for cultivated species of the human gut microbiota.</title>
        <authorList>
            <person name="Zou Y."/>
            <person name="Xue W."/>
            <person name="Luo G."/>
        </authorList>
    </citation>
    <scope>NUCLEOTIDE SEQUENCE [LARGE SCALE GENOMIC DNA]</scope>
    <source>
        <strain evidence="1 2">AM42-11AC</strain>
    </source>
</reference>
<protein>
    <submittedName>
        <fullName evidence="1">Uncharacterized protein</fullName>
    </submittedName>
</protein>
<comment type="caution">
    <text evidence="1">The sequence shown here is derived from an EMBL/GenBank/DDBJ whole genome shotgun (WGS) entry which is preliminary data.</text>
</comment>
<evidence type="ECO:0000313" key="1">
    <source>
        <dbReference type="EMBL" id="RGC07443.1"/>
    </source>
</evidence>
<organism evidence="1 2">
    <name type="scientific">Faecalibacterium prausnitzii</name>
    <dbReference type="NCBI Taxonomy" id="853"/>
    <lineage>
        <taxon>Bacteria</taxon>
        <taxon>Bacillati</taxon>
        <taxon>Bacillota</taxon>
        <taxon>Clostridia</taxon>
        <taxon>Eubacteriales</taxon>
        <taxon>Oscillospiraceae</taxon>
        <taxon>Faecalibacterium</taxon>
    </lineage>
</organism>
<evidence type="ECO:0000313" key="2">
    <source>
        <dbReference type="Proteomes" id="UP000261079"/>
    </source>
</evidence>
<dbReference type="Proteomes" id="UP000261079">
    <property type="component" value="Unassembled WGS sequence"/>
</dbReference>
<accession>A0A3E2VAP5</accession>
<gene>
    <name evidence="1" type="ORF">DW905_02410</name>
</gene>
<proteinExistence type="predicted"/>